<name>A0ABT1N8Y9_9GAMM</name>
<reference evidence="2 3" key="1">
    <citation type="submission" date="2022-07" db="EMBL/GenBank/DDBJ databases">
        <title>Photobacterium pectinilyticum sp. nov., a marine bacterium isolated from surface seawater of Qingdao offshore.</title>
        <authorList>
            <person name="Wang X."/>
        </authorList>
    </citation>
    <scope>NUCLEOTIDE SEQUENCE [LARGE SCALE GENOMIC DNA]</scope>
    <source>
        <strain evidence="2 3">ZSDE20</strain>
    </source>
</reference>
<gene>
    <name evidence="2" type="ORF">NHN17_24590</name>
</gene>
<comment type="caution">
    <text evidence="2">The sequence shown here is derived from an EMBL/GenBank/DDBJ whole genome shotgun (WGS) entry which is preliminary data.</text>
</comment>
<evidence type="ECO:0000313" key="3">
    <source>
        <dbReference type="Proteomes" id="UP001524460"/>
    </source>
</evidence>
<accession>A0ABT1N8Y9</accession>
<protein>
    <submittedName>
        <fullName evidence="2">Uncharacterized protein</fullName>
    </submittedName>
</protein>
<organism evidence="2 3">
    <name type="scientific">Photobacterium pectinilyticum</name>
    <dbReference type="NCBI Taxonomy" id="2906793"/>
    <lineage>
        <taxon>Bacteria</taxon>
        <taxon>Pseudomonadati</taxon>
        <taxon>Pseudomonadota</taxon>
        <taxon>Gammaproteobacteria</taxon>
        <taxon>Vibrionales</taxon>
        <taxon>Vibrionaceae</taxon>
        <taxon>Photobacterium</taxon>
    </lineage>
</organism>
<feature type="chain" id="PRO_5046393658" evidence="1">
    <location>
        <begin position="21"/>
        <end position="291"/>
    </location>
</feature>
<evidence type="ECO:0000313" key="2">
    <source>
        <dbReference type="EMBL" id="MCQ1061215.1"/>
    </source>
</evidence>
<dbReference type="EMBL" id="JANEYT010000125">
    <property type="protein sequence ID" value="MCQ1061215.1"/>
    <property type="molecule type" value="Genomic_DNA"/>
</dbReference>
<evidence type="ECO:0000256" key="1">
    <source>
        <dbReference type="SAM" id="SignalP"/>
    </source>
</evidence>
<proteinExistence type="predicted"/>
<sequence length="291" mass="31968">MKYKIAAISVAMALSVNVMADDVNQTKSQEERLDAVESNIEGMQQDMAVLSSSINQLVTLLQTQQAKTASTQALPSTTSGSSDGLEVDDSVLDEFEEIQNTHSITPGLLVDVYVIDDATSKLPTEPEGLLIATLDFNKGGNFNFYEHLEDESTRGAGLNQTIGLHYRGNYQYAANGKHLFSYTHSSERAKVAGYHERQGNCTSTLLLDDEPKITISAPMGNKKGAINSTTKQTVIETGARQGTFGVWFVCDVKWDSYKYIESAYRHVNVEIMAKSPNDRKLALIDPGEFTH</sequence>
<keyword evidence="1" id="KW-0732">Signal</keyword>
<feature type="signal peptide" evidence="1">
    <location>
        <begin position="1"/>
        <end position="20"/>
    </location>
</feature>
<dbReference type="RefSeq" id="WP_255045324.1">
    <property type="nucleotide sequence ID" value="NZ_JANEYT010000125.1"/>
</dbReference>
<dbReference type="Proteomes" id="UP001524460">
    <property type="component" value="Unassembled WGS sequence"/>
</dbReference>
<keyword evidence="3" id="KW-1185">Reference proteome</keyword>